<dbReference type="AlphaFoldDB" id="A0A7S3D4Z8"/>
<dbReference type="PANTHER" id="PTHR28595">
    <property type="entry name" value="39S RIBOSOMAL PROTEIN L54, MITOCHONDRIAL"/>
    <property type="match status" value="1"/>
</dbReference>
<evidence type="ECO:0000256" key="7">
    <source>
        <dbReference type="ARBA" id="ARBA00035179"/>
    </source>
</evidence>
<keyword evidence="4" id="KW-0496">Mitochondrion</keyword>
<evidence type="ECO:0000256" key="2">
    <source>
        <dbReference type="ARBA" id="ARBA00022946"/>
    </source>
</evidence>
<sequence length="120" mass="13176">MFSLARRATQVQVRRYAAKPAKGAKGKKGEAKDAVAMTGKPALEEGDVVKGANIFKNGSDPVLKGEKDYPAWLFALLEPAPALQQLSRNDLSTLSSKESERFFKLSNRQSIKEKNIQLAK</sequence>
<proteinExistence type="inferred from homology"/>
<dbReference type="EMBL" id="HBIB01012895">
    <property type="protein sequence ID" value="CAE0246298.1"/>
    <property type="molecule type" value="Transcribed_RNA"/>
</dbReference>
<dbReference type="Pfam" id="PF08561">
    <property type="entry name" value="Ribosomal_L37"/>
    <property type="match status" value="1"/>
</dbReference>
<evidence type="ECO:0000256" key="1">
    <source>
        <dbReference type="ARBA" id="ARBA00004173"/>
    </source>
</evidence>
<dbReference type="GO" id="GO:0005762">
    <property type="term" value="C:mitochondrial large ribosomal subunit"/>
    <property type="evidence" value="ECO:0007669"/>
    <property type="project" value="TreeGrafter"/>
</dbReference>
<evidence type="ECO:0000256" key="5">
    <source>
        <dbReference type="ARBA" id="ARBA00023274"/>
    </source>
</evidence>
<reference evidence="8" key="1">
    <citation type="submission" date="2021-01" db="EMBL/GenBank/DDBJ databases">
        <authorList>
            <person name="Corre E."/>
            <person name="Pelletier E."/>
            <person name="Niang G."/>
            <person name="Scheremetjew M."/>
            <person name="Finn R."/>
            <person name="Kale V."/>
            <person name="Holt S."/>
            <person name="Cochrane G."/>
            <person name="Meng A."/>
            <person name="Brown T."/>
            <person name="Cohen L."/>
        </authorList>
    </citation>
    <scope>NUCLEOTIDE SEQUENCE</scope>
    <source>
        <strain evidence="8">NIES-2562</strain>
    </source>
</reference>
<accession>A0A7S3D4Z8</accession>
<keyword evidence="2" id="KW-0809">Transit peptide</keyword>
<organism evidence="8">
    <name type="scientific">Palpitomonas bilix</name>
    <dbReference type="NCBI Taxonomy" id="652834"/>
    <lineage>
        <taxon>Eukaryota</taxon>
        <taxon>Eukaryota incertae sedis</taxon>
    </lineage>
</organism>
<keyword evidence="5" id="KW-0687">Ribonucleoprotein</keyword>
<evidence type="ECO:0000256" key="3">
    <source>
        <dbReference type="ARBA" id="ARBA00022980"/>
    </source>
</evidence>
<dbReference type="GO" id="GO:0003735">
    <property type="term" value="F:structural constituent of ribosome"/>
    <property type="evidence" value="ECO:0007669"/>
    <property type="project" value="TreeGrafter"/>
</dbReference>
<evidence type="ECO:0000313" key="8">
    <source>
        <dbReference type="EMBL" id="CAE0246298.1"/>
    </source>
</evidence>
<dbReference type="PANTHER" id="PTHR28595:SF1">
    <property type="entry name" value="LARGE RIBOSOMAL SUBUNIT PROTEIN ML54"/>
    <property type="match status" value="1"/>
</dbReference>
<name>A0A7S3D4Z8_9EUKA</name>
<protein>
    <recommendedName>
        <fullName evidence="7">Large ribosomal subunit protein mL54</fullName>
    </recommendedName>
</protein>
<evidence type="ECO:0000256" key="6">
    <source>
        <dbReference type="ARBA" id="ARBA00033752"/>
    </source>
</evidence>
<comment type="subcellular location">
    <subcellularLocation>
        <location evidence="1">Mitochondrion</location>
    </subcellularLocation>
</comment>
<keyword evidence="3" id="KW-0689">Ribosomal protein</keyword>
<dbReference type="InterPro" id="IPR013870">
    <property type="entry name" value="Ribosomal_mL54"/>
</dbReference>
<evidence type="ECO:0000256" key="4">
    <source>
        <dbReference type="ARBA" id="ARBA00023128"/>
    </source>
</evidence>
<comment type="similarity">
    <text evidence="6">Belongs to the mitochondrion-specific ribosomal protein mL54 family.</text>
</comment>
<gene>
    <name evidence="8" type="ORF">PBIL07802_LOCUS8481</name>
</gene>